<dbReference type="PANTHER" id="PTHR45849:SF3">
    <property type="entry name" value="HISTONE CHAPERONE RTT106"/>
    <property type="match status" value="1"/>
</dbReference>
<reference evidence="6" key="1">
    <citation type="journal article" date="2023" name="Mol. Phylogenet. Evol.">
        <title>Genome-scale phylogeny and comparative genomics of the fungal order Sordariales.</title>
        <authorList>
            <person name="Hensen N."/>
            <person name="Bonometti L."/>
            <person name="Westerberg I."/>
            <person name="Brannstrom I.O."/>
            <person name="Guillou S."/>
            <person name="Cros-Aarteil S."/>
            <person name="Calhoun S."/>
            <person name="Haridas S."/>
            <person name="Kuo A."/>
            <person name="Mondo S."/>
            <person name="Pangilinan J."/>
            <person name="Riley R."/>
            <person name="LaButti K."/>
            <person name="Andreopoulos B."/>
            <person name="Lipzen A."/>
            <person name="Chen C."/>
            <person name="Yan M."/>
            <person name="Daum C."/>
            <person name="Ng V."/>
            <person name="Clum A."/>
            <person name="Steindorff A."/>
            <person name="Ohm R.A."/>
            <person name="Martin F."/>
            <person name="Silar P."/>
            <person name="Natvig D.O."/>
            <person name="Lalanne C."/>
            <person name="Gautier V."/>
            <person name="Ament-Velasquez S.L."/>
            <person name="Kruys A."/>
            <person name="Hutchinson M.I."/>
            <person name="Powell A.J."/>
            <person name="Barry K."/>
            <person name="Miller A.N."/>
            <person name="Grigoriev I.V."/>
            <person name="Debuchy R."/>
            <person name="Gladieux P."/>
            <person name="Hiltunen Thoren M."/>
            <person name="Johannesson H."/>
        </authorList>
    </citation>
    <scope>NUCLEOTIDE SEQUENCE</scope>
    <source>
        <strain evidence="6">CBS 731.68</strain>
    </source>
</reference>
<evidence type="ECO:0000313" key="7">
    <source>
        <dbReference type="Proteomes" id="UP001302602"/>
    </source>
</evidence>
<comment type="subunit">
    <text evidence="3">Interacts with histones H3 and H4.</text>
</comment>
<feature type="compositionally biased region" description="Basic and acidic residues" evidence="4">
    <location>
        <begin position="418"/>
        <end position="431"/>
    </location>
</feature>
<dbReference type="GeneID" id="87830399"/>
<evidence type="ECO:0000256" key="4">
    <source>
        <dbReference type="SAM" id="MobiDB-lite"/>
    </source>
</evidence>
<accession>A0AAN6Z0K9</accession>
<dbReference type="SMART" id="SM01287">
    <property type="entry name" value="Rtt106"/>
    <property type="match status" value="1"/>
</dbReference>
<feature type="compositionally biased region" description="Polar residues" evidence="4">
    <location>
        <begin position="68"/>
        <end position="82"/>
    </location>
</feature>
<reference evidence="6" key="2">
    <citation type="submission" date="2023-05" db="EMBL/GenBank/DDBJ databases">
        <authorList>
            <consortium name="Lawrence Berkeley National Laboratory"/>
            <person name="Steindorff A."/>
            <person name="Hensen N."/>
            <person name="Bonometti L."/>
            <person name="Westerberg I."/>
            <person name="Brannstrom I.O."/>
            <person name="Guillou S."/>
            <person name="Cros-Aarteil S."/>
            <person name="Calhoun S."/>
            <person name="Haridas S."/>
            <person name="Kuo A."/>
            <person name="Mondo S."/>
            <person name="Pangilinan J."/>
            <person name="Riley R."/>
            <person name="Labutti K."/>
            <person name="Andreopoulos B."/>
            <person name="Lipzen A."/>
            <person name="Chen C."/>
            <person name="Yanf M."/>
            <person name="Daum C."/>
            <person name="Ng V."/>
            <person name="Clum A."/>
            <person name="Ohm R."/>
            <person name="Martin F."/>
            <person name="Silar P."/>
            <person name="Natvig D."/>
            <person name="Lalanne C."/>
            <person name="Gautier V."/>
            <person name="Ament-Velasquez S.L."/>
            <person name="Kruys A."/>
            <person name="Hutchinson M.I."/>
            <person name="Powell A.J."/>
            <person name="Barry K."/>
            <person name="Miller A.N."/>
            <person name="Grigoriev I.V."/>
            <person name="Debuchy R."/>
            <person name="Gladieux P."/>
            <person name="Thoren M.H."/>
            <person name="Johannesson H."/>
        </authorList>
    </citation>
    <scope>NUCLEOTIDE SEQUENCE</scope>
    <source>
        <strain evidence="6">CBS 731.68</strain>
    </source>
</reference>
<dbReference type="EMBL" id="MU853238">
    <property type="protein sequence ID" value="KAK4120473.1"/>
    <property type="molecule type" value="Genomic_DNA"/>
</dbReference>
<dbReference type="Pfam" id="PF08512">
    <property type="entry name" value="Rttp106-like_middle"/>
    <property type="match status" value="1"/>
</dbReference>
<protein>
    <submittedName>
        <fullName evidence="6">Rtt106-domain-containing protein</fullName>
    </submittedName>
</protein>
<evidence type="ECO:0000256" key="3">
    <source>
        <dbReference type="ARBA" id="ARBA00038654"/>
    </source>
</evidence>
<comment type="caution">
    <text evidence="6">The sequence shown here is derived from an EMBL/GenBank/DDBJ whole genome shotgun (WGS) entry which is preliminary data.</text>
</comment>
<dbReference type="Proteomes" id="UP001302602">
    <property type="component" value="Unassembled WGS sequence"/>
</dbReference>
<sequence>MTVQLDHQTLGIVFQSRPDILASIQTAADSPARIRLFNDIASYVHERLGSADAQDGPASKRRRIDVAQSPTQTHPIGHTQSRPLPAGSQLAALSPDAASQDFVLLEINDISITAPQRKKYDLCFTKNFLYARAPGTSVPLQGIVYPWKSIEHAFYLPVPDKSQVQYNYVLLPRDSYLPTTKQGSTNPGDRQTPLEPLVFTVPATAPKPGSVGGPSVKTAEAVSDTYSSLFHWALTTSMRSAGNHSCQLIGSDPKLFHSVARQPHRPNEKAVHVKAFRGSKDGFLFFLPTGILWGFKKPLLFLPLDRIVAVSYTNVLRTTFNIVVELDTDHHHVRSGDANGGGAVEKEIEFGMIDQEDYRGIDETYVRRHGLADRSMAEQRKAKRELAENIKKHPAAAGEGDIEGKAEGGSAADDGLTELERAQREAEQRLQDEEDEMEEDYDPGSEGESEGEGGSSEEEEDDDEDAQGEYDEDDEDEGGED</sequence>
<feature type="domain" description="Histone chaperone RTT106/FACT complex subunit SPT16-like middle" evidence="5">
    <location>
        <begin position="270"/>
        <end position="376"/>
    </location>
</feature>
<dbReference type="InterPro" id="IPR013719">
    <property type="entry name" value="RTT106/SPT16-like_middle_dom"/>
</dbReference>
<dbReference type="InterPro" id="IPR011993">
    <property type="entry name" value="PH-like_dom_sf"/>
</dbReference>
<evidence type="ECO:0000256" key="1">
    <source>
        <dbReference type="ARBA" id="ARBA00006159"/>
    </source>
</evidence>
<dbReference type="AlphaFoldDB" id="A0AAN6Z0K9"/>
<dbReference type="Gene3D" id="2.30.29.30">
    <property type="entry name" value="Pleckstrin-homology domain (PH domain)/Phosphotyrosine-binding domain (PTB)"/>
    <property type="match status" value="1"/>
</dbReference>
<dbReference type="Gene3D" id="2.30.29.120">
    <property type="match status" value="1"/>
</dbReference>
<comment type="function">
    <text evidence="2">Histones H3 and H4 chaperone involved in the nucleosome formation and heterochromatin silencing. Required for the deposition of H3K56ac-carrying H3-H4 complex onto newly-replicated DNA. Plays a role in the transcriptional regulation of the cell-cycle dependent histone genes by creating a repressive structure at the core histone gene promoter.</text>
</comment>
<evidence type="ECO:0000259" key="5">
    <source>
        <dbReference type="SMART" id="SM01287"/>
    </source>
</evidence>
<feature type="region of interest" description="Disordered" evidence="4">
    <location>
        <begin position="51"/>
        <end position="87"/>
    </location>
</feature>
<feature type="region of interest" description="Disordered" evidence="4">
    <location>
        <begin position="373"/>
        <end position="481"/>
    </location>
</feature>
<dbReference type="GO" id="GO:0031491">
    <property type="term" value="F:nucleosome binding"/>
    <property type="evidence" value="ECO:0007669"/>
    <property type="project" value="TreeGrafter"/>
</dbReference>
<feature type="compositionally biased region" description="Basic and acidic residues" evidence="4">
    <location>
        <begin position="373"/>
        <end position="391"/>
    </location>
</feature>
<dbReference type="RefSeq" id="XP_062644244.1">
    <property type="nucleotide sequence ID" value="XM_062793630.1"/>
</dbReference>
<gene>
    <name evidence="6" type="ORF">N657DRAFT_648968</name>
</gene>
<name>A0AAN6Z0K9_9PEZI</name>
<evidence type="ECO:0000256" key="2">
    <source>
        <dbReference type="ARBA" id="ARBA00037550"/>
    </source>
</evidence>
<keyword evidence="7" id="KW-1185">Reference proteome</keyword>
<evidence type="ECO:0000313" key="6">
    <source>
        <dbReference type="EMBL" id="KAK4120473.1"/>
    </source>
</evidence>
<dbReference type="PANTHER" id="PTHR45849">
    <property type="entry name" value="FACT COMPLEX SUBUNIT SSRP1"/>
    <property type="match status" value="1"/>
</dbReference>
<feature type="compositionally biased region" description="Acidic residues" evidence="4">
    <location>
        <begin position="432"/>
        <end position="481"/>
    </location>
</feature>
<dbReference type="SUPFAM" id="SSF50729">
    <property type="entry name" value="PH domain-like"/>
    <property type="match status" value="1"/>
</dbReference>
<dbReference type="InterPro" id="IPR050454">
    <property type="entry name" value="RTT106/SSRP1_HistChap/FACT"/>
</dbReference>
<comment type="similarity">
    <text evidence="1">Belongs to the RTT106 family.</text>
</comment>
<proteinExistence type="inferred from homology"/>
<organism evidence="6 7">
    <name type="scientific">Parathielavia appendiculata</name>
    <dbReference type="NCBI Taxonomy" id="2587402"/>
    <lineage>
        <taxon>Eukaryota</taxon>
        <taxon>Fungi</taxon>
        <taxon>Dikarya</taxon>
        <taxon>Ascomycota</taxon>
        <taxon>Pezizomycotina</taxon>
        <taxon>Sordariomycetes</taxon>
        <taxon>Sordariomycetidae</taxon>
        <taxon>Sordariales</taxon>
        <taxon>Chaetomiaceae</taxon>
        <taxon>Parathielavia</taxon>
    </lineage>
</organism>
<dbReference type="GO" id="GO:0042393">
    <property type="term" value="F:histone binding"/>
    <property type="evidence" value="ECO:0007669"/>
    <property type="project" value="TreeGrafter"/>
</dbReference>